<dbReference type="Proteomes" id="UP001497623">
    <property type="component" value="Unassembled WGS sequence"/>
</dbReference>
<reference evidence="2 3" key="1">
    <citation type="submission" date="2024-05" db="EMBL/GenBank/DDBJ databases">
        <authorList>
            <person name="Wallberg A."/>
        </authorList>
    </citation>
    <scope>NUCLEOTIDE SEQUENCE [LARGE SCALE GENOMIC DNA]</scope>
</reference>
<dbReference type="PANTHER" id="PTHR47331">
    <property type="entry name" value="PHD-TYPE DOMAIN-CONTAINING PROTEIN"/>
    <property type="match status" value="1"/>
</dbReference>
<evidence type="ECO:0000313" key="3">
    <source>
        <dbReference type="Proteomes" id="UP001497623"/>
    </source>
</evidence>
<feature type="domain" description="Integrase catalytic" evidence="1">
    <location>
        <begin position="1"/>
        <end position="108"/>
    </location>
</feature>
<dbReference type="Gene3D" id="3.30.420.10">
    <property type="entry name" value="Ribonuclease H-like superfamily/Ribonuclease H"/>
    <property type="match status" value="1"/>
</dbReference>
<sequence length="166" mass="18799">PAKLYSDNAQTFTSAATLLPNHYGTHTPRWQFITPRAPWWGGWWERLVRSVKTSLRKSLGNRSLSKGELETVLCEVEASVHSRPLTRLSDQPGEEGPLTPAHFLLEQPMGAHLPEDELVVSLTAFQLVEKHSARQQCLNKFWEKWHAEYITNLPPIVRNHKAGGSV</sequence>
<evidence type="ECO:0000313" key="2">
    <source>
        <dbReference type="EMBL" id="CAL4059061.1"/>
    </source>
</evidence>
<gene>
    <name evidence="2" type="ORF">MNOR_LOCUS369</name>
</gene>
<comment type="caution">
    <text evidence="2">The sequence shown here is derived from an EMBL/GenBank/DDBJ whole genome shotgun (WGS) entry which is preliminary data.</text>
</comment>
<dbReference type="InterPro" id="IPR001584">
    <property type="entry name" value="Integrase_cat-core"/>
</dbReference>
<dbReference type="GO" id="GO:0003676">
    <property type="term" value="F:nucleic acid binding"/>
    <property type="evidence" value="ECO:0007669"/>
    <property type="project" value="InterPro"/>
</dbReference>
<protein>
    <recommendedName>
        <fullName evidence="1">Integrase catalytic domain-containing protein</fullName>
    </recommendedName>
</protein>
<feature type="non-terminal residue" evidence="2">
    <location>
        <position position="166"/>
    </location>
</feature>
<evidence type="ECO:0000259" key="1">
    <source>
        <dbReference type="PROSITE" id="PS50994"/>
    </source>
</evidence>
<proteinExistence type="predicted"/>
<accession>A0AAV2PGJ5</accession>
<dbReference type="AlphaFoldDB" id="A0AAV2PGJ5"/>
<dbReference type="PROSITE" id="PS50994">
    <property type="entry name" value="INTEGRASE"/>
    <property type="match status" value="1"/>
</dbReference>
<dbReference type="InterPro" id="IPR036397">
    <property type="entry name" value="RNaseH_sf"/>
</dbReference>
<dbReference type="InterPro" id="IPR012337">
    <property type="entry name" value="RNaseH-like_sf"/>
</dbReference>
<feature type="non-terminal residue" evidence="2">
    <location>
        <position position="1"/>
    </location>
</feature>
<organism evidence="2 3">
    <name type="scientific">Meganyctiphanes norvegica</name>
    <name type="common">Northern krill</name>
    <name type="synonym">Thysanopoda norvegica</name>
    <dbReference type="NCBI Taxonomy" id="48144"/>
    <lineage>
        <taxon>Eukaryota</taxon>
        <taxon>Metazoa</taxon>
        <taxon>Ecdysozoa</taxon>
        <taxon>Arthropoda</taxon>
        <taxon>Crustacea</taxon>
        <taxon>Multicrustacea</taxon>
        <taxon>Malacostraca</taxon>
        <taxon>Eumalacostraca</taxon>
        <taxon>Eucarida</taxon>
        <taxon>Euphausiacea</taxon>
        <taxon>Euphausiidae</taxon>
        <taxon>Meganyctiphanes</taxon>
    </lineage>
</organism>
<name>A0AAV2PGJ5_MEGNR</name>
<keyword evidence="3" id="KW-1185">Reference proteome</keyword>
<dbReference type="EMBL" id="CAXKWB010000080">
    <property type="protein sequence ID" value="CAL4059061.1"/>
    <property type="molecule type" value="Genomic_DNA"/>
</dbReference>
<dbReference type="GO" id="GO:0015074">
    <property type="term" value="P:DNA integration"/>
    <property type="evidence" value="ECO:0007669"/>
    <property type="project" value="InterPro"/>
</dbReference>
<dbReference type="SUPFAM" id="SSF53098">
    <property type="entry name" value="Ribonuclease H-like"/>
    <property type="match status" value="1"/>
</dbReference>